<evidence type="ECO:0000313" key="2">
    <source>
        <dbReference type="Proteomes" id="UP000276133"/>
    </source>
</evidence>
<accession>A0A3M7RQE3</accession>
<reference evidence="1 2" key="1">
    <citation type="journal article" date="2018" name="Sci. Rep.">
        <title>Genomic signatures of local adaptation to the degree of environmental predictability in rotifers.</title>
        <authorList>
            <person name="Franch-Gras L."/>
            <person name="Hahn C."/>
            <person name="Garcia-Roger E.M."/>
            <person name="Carmona M.J."/>
            <person name="Serra M."/>
            <person name="Gomez A."/>
        </authorList>
    </citation>
    <scope>NUCLEOTIDE SEQUENCE [LARGE SCALE GENOMIC DNA]</scope>
    <source>
        <strain evidence="1">HYR1</strain>
    </source>
</reference>
<gene>
    <name evidence="1" type="ORF">BpHYR1_035629</name>
</gene>
<proteinExistence type="predicted"/>
<name>A0A3M7RQE3_BRAPC</name>
<organism evidence="1 2">
    <name type="scientific">Brachionus plicatilis</name>
    <name type="common">Marine rotifer</name>
    <name type="synonym">Brachionus muelleri</name>
    <dbReference type="NCBI Taxonomy" id="10195"/>
    <lineage>
        <taxon>Eukaryota</taxon>
        <taxon>Metazoa</taxon>
        <taxon>Spiralia</taxon>
        <taxon>Gnathifera</taxon>
        <taxon>Rotifera</taxon>
        <taxon>Eurotatoria</taxon>
        <taxon>Monogononta</taxon>
        <taxon>Pseudotrocha</taxon>
        <taxon>Ploima</taxon>
        <taxon>Brachionidae</taxon>
        <taxon>Brachionus</taxon>
    </lineage>
</organism>
<dbReference type="Proteomes" id="UP000276133">
    <property type="component" value="Unassembled WGS sequence"/>
</dbReference>
<keyword evidence="2" id="KW-1185">Reference proteome</keyword>
<dbReference type="AlphaFoldDB" id="A0A3M7RQE3"/>
<dbReference type="EMBL" id="REGN01002896">
    <property type="protein sequence ID" value="RNA25587.1"/>
    <property type="molecule type" value="Genomic_DNA"/>
</dbReference>
<evidence type="ECO:0000313" key="1">
    <source>
        <dbReference type="EMBL" id="RNA25587.1"/>
    </source>
</evidence>
<sequence length="90" mass="10635">MLIVSEKCRSYVTKNTLKTDRITYHEISCEKQLSKKKTKTIEKNVNYFEQLEDYQVLKRLVKTIFTNFININFLPSCANHSNSSLYYSSL</sequence>
<protein>
    <submittedName>
        <fullName evidence="1">Uncharacterized protein</fullName>
    </submittedName>
</protein>
<comment type="caution">
    <text evidence="1">The sequence shown here is derived from an EMBL/GenBank/DDBJ whole genome shotgun (WGS) entry which is preliminary data.</text>
</comment>